<comment type="caution">
    <text evidence="7">The sequence shown here is derived from an EMBL/GenBank/DDBJ whole genome shotgun (WGS) entry which is preliminary data.</text>
</comment>
<comment type="function">
    <text evidence="4">Formation of pseudouridine at positions 38, 39 and 40 in the anticodon stem and loop of transfer RNAs.</text>
</comment>
<evidence type="ECO:0000256" key="2">
    <source>
        <dbReference type="ARBA" id="ARBA00022694"/>
    </source>
</evidence>
<comment type="catalytic activity">
    <reaction evidence="4 5">
        <text>uridine(38/39/40) in tRNA = pseudouridine(38/39/40) in tRNA</text>
        <dbReference type="Rhea" id="RHEA:22376"/>
        <dbReference type="Rhea" id="RHEA-COMP:10085"/>
        <dbReference type="Rhea" id="RHEA-COMP:10087"/>
        <dbReference type="ChEBI" id="CHEBI:65314"/>
        <dbReference type="ChEBI" id="CHEBI:65315"/>
        <dbReference type="EC" id="5.4.99.12"/>
    </reaction>
</comment>
<feature type="domain" description="Pseudouridine synthase I TruA alpha/beta" evidence="6">
    <location>
        <begin position="146"/>
        <end position="245"/>
    </location>
</feature>
<name>A0ABS2NQP3_9FIRM</name>
<dbReference type="InterPro" id="IPR020095">
    <property type="entry name" value="PsdUridine_synth_TruA_C"/>
</dbReference>
<dbReference type="InterPro" id="IPR001406">
    <property type="entry name" value="PsdUridine_synth_TruA"/>
</dbReference>
<dbReference type="InterPro" id="IPR020097">
    <property type="entry name" value="PsdUridine_synth_TruA_a/b_dom"/>
</dbReference>
<proteinExistence type="inferred from homology"/>
<dbReference type="GO" id="GO:0160147">
    <property type="term" value="F:tRNA pseudouridine(38-40) synthase activity"/>
    <property type="evidence" value="ECO:0007669"/>
    <property type="project" value="UniProtKB-EC"/>
</dbReference>
<feature type="domain" description="Pseudouridine synthase I TruA alpha/beta" evidence="6">
    <location>
        <begin position="8"/>
        <end position="104"/>
    </location>
</feature>
<feature type="binding site" evidence="4">
    <location>
        <position position="110"/>
    </location>
    <ligand>
        <name>substrate</name>
    </ligand>
</feature>
<accession>A0ABS2NQP3</accession>
<dbReference type="InterPro" id="IPR020103">
    <property type="entry name" value="PsdUridine_synth_cat_dom_sf"/>
</dbReference>
<dbReference type="EMBL" id="JAFBEE010000011">
    <property type="protein sequence ID" value="MBM7615269.1"/>
    <property type="molecule type" value="Genomic_DNA"/>
</dbReference>
<dbReference type="EC" id="5.4.99.12" evidence="4"/>
<feature type="active site" description="Nucleophile" evidence="4">
    <location>
        <position position="52"/>
    </location>
</feature>
<keyword evidence="3 4" id="KW-0413">Isomerase</keyword>
<dbReference type="HAMAP" id="MF_00171">
    <property type="entry name" value="TruA"/>
    <property type="match status" value="1"/>
</dbReference>
<evidence type="ECO:0000313" key="8">
    <source>
        <dbReference type="Proteomes" id="UP001314796"/>
    </source>
</evidence>
<organism evidence="7 8">
    <name type="scientific">Alkaliphilus hydrothermalis</name>
    <dbReference type="NCBI Taxonomy" id="1482730"/>
    <lineage>
        <taxon>Bacteria</taxon>
        <taxon>Bacillati</taxon>
        <taxon>Bacillota</taxon>
        <taxon>Clostridia</taxon>
        <taxon>Peptostreptococcales</taxon>
        <taxon>Natronincolaceae</taxon>
        <taxon>Alkaliphilus</taxon>
    </lineage>
</organism>
<evidence type="ECO:0000256" key="1">
    <source>
        <dbReference type="ARBA" id="ARBA00009375"/>
    </source>
</evidence>
<dbReference type="InterPro" id="IPR020094">
    <property type="entry name" value="TruA/RsuA/RluB/E/F_N"/>
</dbReference>
<reference evidence="7 8" key="1">
    <citation type="submission" date="2021-01" db="EMBL/GenBank/DDBJ databases">
        <title>Genomic Encyclopedia of Type Strains, Phase IV (KMG-IV): sequencing the most valuable type-strain genomes for metagenomic binning, comparative biology and taxonomic classification.</title>
        <authorList>
            <person name="Goeker M."/>
        </authorList>
    </citation>
    <scope>NUCLEOTIDE SEQUENCE [LARGE SCALE GENOMIC DNA]</scope>
    <source>
        <strain evidence="7 8">DSM 25890</strain>
    </source>
</reference>
<dbReference type="NCBIfam" id="TIGR00071">
    <property type="entry name" value="hisT_truA"/>
    <property type="match status" value="1"/>
</dbReference>
<evidence type="ECO:0000259" key="6">
    <source>
        <dbReference type="Pfam" id="PF01416"/>
    </source>
</evidence>
<dbReference type="RefSeq" id="WP_204402269.1">
    <property type="nucleotide sequence ID" value="NZ_JAFBEE010000011.1"/>
</dbReference>
<dbReference type="CDD" id="cd02570">
    <property type="entry name" value="PseudoU_synth_EcTruA"/>
    <property type="match status" value="1"/>
</dbReference>
<evidence type="ECO:0000256" key="4">
    <source>
        <dbReference type="HAMAP-Rule" id="MF_00171"/>
    </source>
</evidence>
<comment type="caution">
    <text evidence="4">Lacks conserved residue(s) required for the propagation of feature annotation.</text>
</comment>
<dbReference type="PANTHER" id="PTHR11142:SF0">
    <property type="entry name" value="TRNA PSEUDOURIDINE SYNTHASE-LIKE 1"/>
    <property type="match status" value="1"/>
</dbReference>
<protein>
    <recommendedName>
        <fullName evidence="4">tRNA pseudouridine synthase A</fullName>
        <ecNumber evidence="4">5.4.99.12</ecNumber>
    </recommendedName>
    <alternativeName>
        <fullName evidence="4">tRNA pseudouridine(38-40) synthase</fullName>
    </alternativeName>
    <alternativeName>
        <fullName evidence="4">tRNA pseudouridylate synthase I</fullName>
    </alternativeName>
    <alternativeName>
        <fullName evidence="4">tRNA-uridine isomerase I</fullName>
    </alternativeName>
</protein>
<dbReference type="Proteomes" id="UP001314796">
    <property type="component" value="Unassembled WGS sequence"/>
</dbReference>
<sequence>MRNILIEVEYDGTNYCGWQIQPNGKTIQEEIMKVLENLTGSSIIVHGSGRTDSKVHAKGQNASFQLQSSIPTPRLPLVMNSLLPMDISVKKAIEVPMEFHARYSAIGKRYVYQIHRGEHRSPLLRNYAYHFSRKLDMDKIIKGKELFVGTHDFKGFMSSGSSTVDTVRTIHSIEIEEKGDCLWISFEGNGFLYNMVRIMVGTLIELGTYKKSEEDIIKAIKEGNRNFAGHKAPPQGLYLDKVFYPLTH</sequence>
<dbReference type="PIRSF" id="PIRSF001430">
    <property type="entry name" value="tRNA_psdUrid_synth"/>
    <property type="match status" value="1"/>
</dbReference>
<evidence type="ECO:0000256" key="3">
    <source>
        <dbReference type="ARBA" id="ARBA00023235"/>
    </source>
</evidence>
<keyword evidence="2 4" id="KW-0819">tRNA processing</keyword>
<comment type="subunit">
    <text evidence="4">Homodimer.</text>
</comment>
<gene>
    <name evidence="4" type="primary">truA</name>
    <name evidence="7" type="ORF">JOC73_001838</name>
</gene>
<evidence type="ECO:0000256" key="5">
    <source>
        <dbReference type="RuleBase" id="RU003792"/>
    </source>
</evidence>
<dbReference type="Gene3D" id="3.30.70.580">
    <property type="entry name" value="Pseudouridine synthase I, catalytic domain, N-terminal subdomain"/>
    <property type="match status" value="1"/>
</dbReference>
<keyword evidence="8" id="KW-1185">Reference proteome</keyword>
<dbReference type="SUPFAM" id="SSF55120">
    <property type="entry name" value="Pseudouridine synthase"/>
    <property type="match status" value="1"/>
</dbReference>
<dbReference type="Pfam" id="PF01416">
    <property type="entry name" value="PseudoU_synth_1"/>
    <property type="match status" value="2"/>
</dbReference>
<comment type="similarity">
    <text evidence="1 4 5">Belongs to the tRNA pseudouridine synthase TruA family.</text>
</comment>
<dbReference type="PANTHER" id="PTHR11142">
    <property type="entry name" value="PSEUDOURIDYLATE SYNTHASE"/>
    <property type="match status" value="1"/>
</dbReference>
<evidence type="ECO:0000313" key="7">
    <source>
        <dbReference type="EMBL" id="MBM7615269.1"/>
    </source>
</evidence>
<dbReference type="Gene3D" id="3.30.70.660">
    <property type="entry name" value="Pseudouridine synthase I, catalytic domain, C-terminal subdomain"/>
    <property type="match status" value="1"/>
</dbReference>